<evidence type="ECO:0000313" key="2">
    <source>
        <dbReference type="EMBL" id="KAJ8349430.1"/>
    </source>
</evidence>
<dbReference type="Proteomes" id="UP001152622">
    <property type="component" value="Chromosome 9"/>
</dbReference>
<sequence>MYGTSTANQRIESWWSFFRKQRTQFWMDLFSDLRDRHYFNGTHEHKCLVRYVFLGIFQKELDEHRELWNNHTIRPVRQSLCPSGKPETMYHLPHRPLPGPQRPVPPHDLQYCPFKWCA</sequence>
<evidence type="ECO:0000313" key="3">
    <source>
        <dbReference type="Proteomes" id="UP001152622"/>
    </source>
</evidence>
<accession>A0A9Q1IRD1</accession>
<dbReference type="InterPro" id="IPR058913">
    <property type="entry name" value="Integrase_dom_put"/>
</dbReference>
<dbReference type="OrthoDB" id="6119988at2759"/>
<feature type="domain" description="Integrase core" evidence="1">
    <location>
        <begin position="2"/>
        <end position="78"/>
    </location>
</feature>
<comment type="caution">
    <text evidence="2">The sequence shown here is derived from an EMBL/GenBank/DDBJ whole genome shotgun (WGS) entry which is preliminary data.</text>
</comment>
<dbReference type="PANTHER" id="PTHR46791:SF12">
    <property type="match status" value="1"/>
</dbReference>
<dbReference type="AlphaFoldDB" id="A0A9Q1IRD1"/>
<organism evidence="2 3">
    <name type="scientific">Synaphobranchus kaupii</name>
    <name type="common">Kaup's arrowtooth eel</name>
    <dbReference type="NCBI Taxonomy" id="118154"/>
    <lineage>
        <taxon>Eukaryota</taxon>
        <taxon>Metazoa</taxon>
        <taxon>Chordata</taxon>
        <taxon>Craniata</taxon>
        <taxon>Vertebrata</taxon>
        <taxon>Euteleostomi</taxon>
        <taxon>Actinopterygii</taxon>
        <taxon>Neopterygii</taxon>
        <taxon>Teleostei</taxon>
        <taxon>Anguilliformes</taxon>
        <taxon>Synaphobranchidae</taxon>
        <taxon>Synaphobranchus</taxon>
    </lineage>
</organism>
<proteinExistence type="predicted"/>
<dbReference type="Pfam" id="PF24764">
    <property type="entry name" value="rva_4"/>
    <property type="match status" value="1"/>
</dbReference>
<name>A0A9Q1IRD1_SYNKA</name>
<dbReference type="PANTHER" id="PTHR46791">
    <property type="entry name" value="EXPRESSED PROTEIN"/>
    <property type="match status" value="1"/>
</dbReference>
<keyword evidence="3" id="KW-1185">Reference proteome</keyword>
<protein>
    <recommendedName>
        <fullName evidence="1">Integrase core domain-containing protein</fullName>
    </recommendedName>
</protein>
<dbReference type="EMBL" id="JAINUF010000009">
    <property type="protein sequence ID" value="KAJ8349430.1"/>
    <property type="molecule type" value="Genomic_DNA"/>
</dbReference>
<reference evidence="2" key="1">
    <citation type="journal article" date="2023" name="Science">
        <title>Genome structures resolve the early diversification of teleost fishes.</title>
        <authorList>
            <person name="Parey E."/>
            <person name="Louis A."/>
            <person name="Montfort J."/>
            <person name="Bouchez O."/>
            <person name="Roques C."/>
            <person name="Iampietro C."/>
            <person name="Lluch J."/>
            <person name="Castinel A."/>
            <person name="Donnadieu C."/>
            <person name="Desvignes T."/>
            <person name="Floi Bucao C."/>
            <person name="Jouanno E."/>
            <person name="Wen M."/>
            <person name="Mejri S."/>
            <person name="Dirks R."/>
            <person name="Jansen H."/>
            <person name="Henkel C."/>
            <person name="Chen W.J."/>
            <person name="Zahm M."/>
            <person name="Cabau C."/>
            <person name="Klopp C."/>
            <person name="Thompson A.W."/>
            <person name="Robinson-Rechavi M."/>
            <person name="Braasch I."/>
            <person name="Lecointre G."/>
            <person name="Bobe J."/>
            <person name="Postlethwait J.H."/>
            <person name="Berthelot C."/>
            <person name="Roest Crollius H."/>
            <person name="Guiguen Y."/>
        </authorList>
    </citation>
    <scope>NUCLEOTIDE SEQUENCE</scope>
    <source>
        <strain evidence="2">WJC10195</strain>
    </source>
</reference>
<gene>
    <name evidence="2" type="ORF">SKAU_G00245600</name>
</gene>
<evidence type="ECO:0000259" key="1">
    <source>
        <dbReference type="Pfam" id="PF24764"/>
    </source>
</evidence>